<gene>
    <name evidence="1" type="ORF">K7432_016001</name>
</gene>
<name>A0ABR2VNA8_9FUNG</name>
<accession>A0ABR2VNA8</accession>
<organism evidence="1 2">
    <name type="scientific">Basidiobolus ranarum</name>
    <dbReference type="NCBI Taxonomy" id="34480"/>
    <lineage>
        <taxon>Eukaryota</taxon>
        <taxon>Fungi</taxon>
        <taxon>Fungi incertae sedis</taxon>
        <taxon>Zoopagomycota</taxon>
        <taxon>Entomophthoromycotina</taxon>
        <taxon>Basidiobolomycetes</taxon>
        <taxon>Basidiobolales</taxon>
        <taxon>Basidiobolaceae</taxon>
        <taxon>Basidiobolus</taxon>
    </lineage>
</organism>
<proteinExistence type="predicted"/>
<dbReference type="Proteomes" id="UP001479436">
    <property type="component" value="Unassembled WGS sequence"/>
</dbReference>
<comment type="caution">
    <text evidence="1">The sequence shown here is derived from an EMBL/GenBank/DDBJ whole genome shotgun (WGS) entry which is preliminary data.</text>
</comment>
<keyword evidence="2" id="KW-1185">Reference proteome</keyword>
<reference evidence="1 2" key="1">
    <citation type="submission" date="2023-04" db="EMBL/GenBank/DDBJ databases">
        <title>Genome of Basidiobolus ranarum AG-B5.</title>
        <authorList>
            <person name="Stajich J.E."/>
            <person name="Carter-House D."/>
            <person name="Gryganskyi A."/>
        </authorList>
    </citation>
    <scope>NUCLEOTIDE SEQUENCE [LARGE SCALE GENOMIC DNA]</scope>
    <source>
        <strain evidence="1 2">AG-B5</strain>
    </source>
</reference>
<dbReference type="EMBL" id="JASJQH010009278">
    <property type="protein sequence ID" value="KAK9680222.1"/>
    <property type="molecule type" value="Genomic_DNA"/>
</dbReference>
<sequence>MFYKYGPTAPEVKIYNPRNVAQFDIADQPRNNLSSTFSKMTVDKHPVNLSFEKLLVRPRSHSVGARPGKCGAMF</sequence>
<protein>
    <submittedName>
        <fullName evidence="1">Uncharacterized protein</fullName>
    </submittedName>
</protein>
<evidence type="ECO:0000313" key="2">
    <source>
        <dbReference type="Proteomes" id="UP001479436"/>
    </source>
</evidence>
<evidence type="ECO:0000313" key="1">
    <source>
        <dbReference type="EMBL" id="KAK9680222.1"/>
    </source>
</evidence>